<evidence type="ECO:0000259" key="4">
    <source>
        <dbReference type="Pfam" id="PF07731"/>
    </source>
</evidence>
<feature type="domain" description="Plastocyanin-like" evidence="3">
    <location>
        <begin position="448"/>
        <end position="606"/>
    </location>
</feature>
<dbReference type="InterPro" id="IPR001117">
    <property type="entry name" value="Cu-oxidase_2nd"/>
</dbReference>
<comment type="caution">
    <text evidence="6">The sequence shown here is derived from an EMBL/GenBank/DDBJ whole genome shotgun (WGS) entry which is preliminary data.</text>
</comment>
<feature type="domain" description="Plastocyanin-like" evidence="4">
    <location>
        <begin position="686"/>
        <end position="796"/>
    </location>
</feature>
<dbReference type="Pfam" id="PF00394">
    <property type="entry name" value="Cu-oxidase"/>
    <property type="match status" value="1"/>
</dbReference>
<evidence type="ECO:0000313" key="6">
    <source>
        <dbReference type="EMBL" id="CAI2173817.1"/>
    </source>
</evidence>
<dbReference type="EMBL" id="CAMKVN010001119">
    <property type="protein sequence ID" value="CAI2173817.1"/>
    <property type="molecule type" value="Genomic_DNA"/>
</dbReference>
<proteinExistence type="inferred from homology"/>
<name>A0A9W4SLH2_9GLOM</name>
<evidence type="ECO:0000313" key="7">
    <source>
        <dbReference type="Proteomes" id="UP001153678"/>
    </source>
</evidence>
<gene>
    <name evidence="6" type="ORF">FWILDA_LOCUS6278</name>
</gene>
<reference evidence="6" key="1">
    <citation type="submission" date="2022-08" db="EMBL/GenBank/DDBJ databases">
        <authorList>
            <person name="Kallberg Y."/>
            <person name="Tangrot J."/>
            <person name="Rosling A."/>
        </authorList>
    </citation>
    <scope>NUCLEOTIDE SEQUENCE</scope>
    <source>
        <strain evidence="6">Wild A</strain>
    </source>
</reference>
<evidence type="ECO:0000256" key="2">
    <source>
        <dbReference type="ARBA" id="ARBA00023008"/>
    </source>
</evidence>
<dbReference type="CDD" id="cd03062">
    <property type="entry name" value="TRX_Fd_Sucrase"/>
    <property type="match status" value="1"/>
</dbReference>
<dbReference type="Proteomes" id="UP001153678">
    <property type="component" value="Unassembled WGS sequence"/>
</dbReference>
<keyword evidence="2" id="KW-0186">Copper</keyword>
<dbReference type="PANTHER" id="PTHR11709">
    <property type="entry name" value="MULTI-COPPER OXIDASE"/>
    <property type="match status" value="1"/>
</dbReference>
<dbReference type="InterPro" id="IPR008972">
    <property type="entry name" value="Cupredoxin"/>
</dbReference>
<keyword evidence="7" id="KW-1185">Reference proteome</keyword>
<dbReference type="InterPro" id="IPR011707">
    <property type="entry name" value="Cu-oxidase-like_N"/>
</dbReference>
<evidence type="ECO:0000256" key="1">
    <source>
        <dbReference type="ARBA" id="ARBA00010609"/>
    </source>
</evidence>
<organism evidence="6 7">
    <name type="scientific">Funneliformis geosporum</name>
    <dbReference type="NCBI Taxonomy" id="1117311"/>
    <lineage>
        <taxon>Eukaryota</taxon>
        <taxon>Fungi</taxon>
        <taxon>Fungi incertae sedis</taxon>
        <taxon>Mucoromycota</taxon>
        <taxon>Glomeromycotina</taxon>
        <taxon>Glomeromycetes</taxon>
        <taxon>Glomerales</taxon>
        <taxon>Glomeraceae</taxon>
        <taxon>Funneliformis</taxon>
    </lineage>
</organism>
<evidence type="ECO:0000259" key="3">
    <source>
        <dbReference type="Pfam" id="PF00394"/>
    </source>
</evidence>
<dbReference type="AlphaFoldDB" id="A0A9W4SLH2"/>
<dbReference type="CDD" id="cd13857">
    <property type="entry name" value="CuRO_1_Diphenol_Ox"/>
    <property type="match status" value="1"/>
</dbReference>
<accession>A0A9W4SLH2</accession>
<dbReference type="PANTHER" id="PTHR11709:SF511">
    <property type="entry name" value="LACCASE"/>
    <property type="match status" value="1"/>
</dbReference>
<dbReference type="GO" id="GO:0005507">
    <property type="term" value="F:copper ion binding"/>
    <property type="evidence" value="ECO:0007669"/>
    <property type="project" value="InterPro"/>
</dbReference>
<dbReference type="InterPro" id="IPR036249">
    <property type="entry name" value="Thioredoxin-like_sf"/>
</dbReference>
<dbReference type="InterPro" id="IPR009737">
    <property type="entry name" value="Aim32/Apd1-like"/>
</dbReference>
<dbReference type="OrthoDB" id="2121828at2759"/>
<dbReference type="FunFam" id="2.60.40.420:FF:000045">
    <property type="entry name" value="Laccase 2"/>
    <property type="match status" value="1"/>
</dbReference>
<dbReference type="Pfam" id="PF07732">
    <property type="entry name" value="Cu-oxidase_3"/>
    <property type="match status" value="1"/>
</dbReference>
<protein>
    <submittedName>
        <fullName evidence="6">1010_t:CDS:1</fullName>
    </submittedName>
</protein>
<feature type="domain" description="Plastocyanin-like" evidence="5">
    <location>
        <begin position="325"/>
        <end position="438"/>
    </location>
</feature>
<comment type="similarity">
    <text evidence="1">Belongs to the multicopper oxidase family.</text>
</comment>
<dbReference type="Gene3D" id="2.60.40.420">
    <property type="entry name" value="Cupredoxins - blue copper proteins"/>
    <property type="match status" value="3"/>
</dbReference>
<dbReference type="InterPro" id="IPR011706">
    <property type="entry name" value="Cu-oxidase_C"/>
</dbReference>
<dbReference type="Gene3D" id="3.40.30.10">
    <property type="entry name" value="Glutaredoxin"/>
    <property type="match status" value="1"/>
</dbReference>
<dbReference type="Pfam" id="PF07731">
    <property type="entry name" value="Cu-oxidase_2"/>
    <property type="match status" value="1"/>
</dbReference>
<dbReference type="GO" id="GO:0016491">
    <property type="term" value="F:oxidoreductase activity"/>
    <property type="evidence" value="ECO:0007669"/>
    <property type="project" value="InterPro"/>
</dbReference>
<dbReference type="SUPFAM" id="SSF49503">
    <property type="entry name" value="Cupredoxins"/>
    <property type="match status" value="3"/>
</dbReference>
<sequence length="816" mass="91962">MNNNNHESLTDIEDVTIESCEGCSVPCSTHQVYPSYLKINQELPLQGTVKPFSKHVLISTGKIDWQAHIEDEHESLASHLAKVINVTNGSDQKKNETIDKGSKKPKILITNSNRKNGDYDPLISNGDDVLLFPDNIIIRHVSPKHAAEFRNQFLCNKFGRGDDDLIQKNPSPTLPVTFTVEKMLYKSVILICSHKRRDKRCGVTAPLLKDEFDKVLKNKGLDVDSRVDNKDGIAVYMTSHIGGHKFAGNVIVYCEGKGIWYGRVTPCHVNLIIEKTVIEGRIIRDLYRGGFVQALVSPTPLWNQNLIESRASEPKTNTFNLVLKKVNLAPDGFTRIMSTINGQYPGPTIEVNKGDRIVMNIRNELEDPTSIHAHGIFQKGTPWFDGVPGQTQCEIPSDYEFTYNFTVPDQVGTYWYHSHDLMQYVDGIVGALIIHDPDDPYKAEYDEEILVMLTDYHHTEAQILLNSFLTPERDVPDNGLINGKNNYDCSKAPPGSTCVDNAGLAKFEFVSNKRYRLRIINTSAFSAFFFSIDKHVMEVIEVEGTYTKRNKIHRLPINVGQRYSVIVTADQSVDNYIMRSEFQKKCMPDGAISLPVVTAIVHYDGAPEDSVPKDIPWTDFLEECIDLIPETLQPLYEEKVPEATREIIHEIAFHKDSLGIDKAFINGSTYVPNLISSTLTKVFEGTTANLPASENAFTFNTFGEVVDIYFINTDEGEHPIHMHGHQFWLLGIGNGTVVDKTALNTVNPIKRDTSTIPISGWSALRFVVDNPGVWGHHCHMWHMQVGLVMQLIELPDEINKLSPPEEWAELCQLKRY</sequence>
<evidence type="ECO:0000259" key="5">
    <source>
        <dbReference type="Pfam" id="PF07732"/>
    </source>
</evidence>
<dbReference type="InterPro" id="IPR045087">
    <property type="entry name" value="Cu-oxidase_fam"/>
</dbReference>
<dbReference type="SUPFAM" id="SSF52833">
    <property type="entry name" value="Thioredoxin-like"/>
    <property type="match status" value="1"/>
</dbReference>
<dbReference type="Pfam" id="PF06999">
    <property type="entry name" value="Suc_Fer-like"/>
    <property type="match status" value="1"/>
</dbReference>